<name>A0A2P2IIW9_RHIMU</name>
<reference evidence="1" key="1">
    <citation type="submission" date="2018-02" db="EMBL/GenBank/DDBJ databases">
        <title>Rhizophora mucronata_Transcriptome.</title>
        <authorList>
            <person name="Meera S.P."/>
            <person name="Sreeshan A."/>
            <person name="Augustine A."/>
        </authorList>
    </citation>
    <scope>NUCLEOTIDE SEQUENCE</scope>
    <source>
        <tissue evidence="1">Leaf</tissue>
    </source>
</reference>
<organism evidence="1">
    <name type="scientific">Rhizophora mucronata</name>
    <name type="common">Asiatic mangrove</name>
    <dbReference type="NCBI Taxonomy" id="61149"/>
    <lineage>
        <taxon>Eukaryota</taxon>
        <taxon>Viridiplantae</taxon>
        <taxon>Streptophyta</taxon>
        <taxon>Embryophyta</taxon>
        <taxon>Tracheophyta</taxon>
        <taxon>Spermatophyta</taxon>
        <taxon>Magnoliopsida</taxon>
        <taxon>eudicotyledons</taxon>
        <taxon>Gunneridae</taxon>
        <taxon>Pentapetalae</taxon>
        <taxon>rosids</taxon>
        <taxon>fabids</taxon>
        <taxon>Malpighiales</taxon>
        <taxon>Rhizophoraceae</taxon>
        <taxon>Rhizophora</taxon>
    </lineage>
</organism>
<proteinExistence type="predicted"/>
<protein>
    <submittedName>
        <fullName evidence="1">Uncharacterized protein</fullName>
    </submittedName>
</protein>
<evidence type="ECO:0000313" key="1">
    <source>
        <dbReference type="EMBL" id="MBW81174.1"/>
    </source>
</evidence>
<accession>A0A2P2IIW9</accession>
<dbReference type="AlphaFoldDB" id="A0A2P2IIW9"/>
<sequence>MIPNWPRPPSAPKYNSGFSVSEQVHISPLPVTMSNSVTFDDCGP</sequence>
<dbReference type="EMBL" id="GGEC01000691">
    <property type="protein sequence ID" value="MBW81174.1"/>
    <property type="molecule type" value="Transcribed_RNA"/>
</dbReference>